<reference evidence="1 2" key="1">
    <citation type="journal article" date="2014" name="Nat. Commun.">
        <title>Molecular traces of alternative social organization in a termite genome.</title>
        <authorList>
            <person name="Terrapon N."/>
            <person name="Li C."/>
            <person name="Robertson H.M."/>
            <person name="Ji L."/>
            <person name="Meng X."/>
            <person name="Booth W."/>
            <person name="Chen Z."/>
            <person name="Childers C.P."/>
            <person name="Glastad K.M."/>
            <person name="Gokhale K."/>
            <person name="Gowin J."/>
            <person name="Gronenberg W."/>
            <person name="Hermansen R.A."/>
            <person name="Hu H."/>
            <person name="Hunt B.G."/>
            <person name="Huylmans A.K."/>
            <person name="Khalil S.M."/>
            <person name="Mitchell R.D."/>
            <person name="Munoz-Torres M.C."/>
            <person name="Mustard J.A."/>
            <person name="Pan H."/>
            <person name="Reese J.T."/>
            <person name="Scharf M.E."/>
            <person name="Sun F."/>
            <person name="Vogel H."/>
            <person name="Xiao J."/>
            <person name="Yang W."/>
            <person name="Yang Z."/>
            <person name="Yang Z."/>
            <person name="Zhou J."/>
            <person name="Zhu J."/>
            <person name="Brent C.S."/>
            <person name="Elsik C.G."/>
            <person name="Goodisman M.A."/>
            <person name="Liberles D.A."/>
            <person name="Roe R.M."/>
            <person name="Vargo E.L."/>
            <person name="Vilcinskas A."/>
            <person name="Wang J."/>
            <person name="Bornberg-Bauer E."/>
            <person name="Korb J."/>
            <person name="Zhang G."/>
            <person name="Liebig J."/>
        </authorList>
    </citation>
    <scope>NUCLEOTIDE SEQUENCE [LARGE SCALE GENOMIC DNA]</scope>
    <source>
        <tissue evidence="1">Whole organism</tissue>
    </source>
</reference>
<evidence type="ECO:0000313" key="2">
    <source>
        <dbReference type="Proteomes" id="UP000027135"/>
    </source>
</evidence>
<keyword evidence="2" id="KW-1185">Reference proteome</keyword>
<dbReference type="EMBL" id="KK852482">
    <property type="protein sequence ID" value="KDR22885.1"/>
    <property type="molecule type" value="Genomic_DNA"/>
</dbReference>
<name>A0A067RQI0_ZOONE</name>
<protein>
    <submittedName>
        <fullName evidence="1">Uncharacterized protein</fullName>
    </submittedName>
</protein>
<accession>A0A067RQI0</accession>
<dbReference type="Proteomes" id="UP000027135">
    <property type="component" value="Unassembled WGS sequence"/>
</dbReference>
<gene>
    <name evidence="1" type="ORF">L798_14738</name>
</gene>
<dbReference type="AlphaFoldDB" id="A0A067RQI0"/>
<sequence length="58" mass="6878">MEGYSVLTTEKETYKMSWTHGMTEILIEEYQNMVADFRNPHKKQKALQRLLNGVLIFD</sequence>
<organism evidence="1 2">
    <name type="scientific">Zootermopsis nevadensis</name>
    <name type="common">Dampwood termite</name>
    <dbReference type="NCBI Taxonomy" id="136037"/>
    <lineage>
        <taxon>Eukaryota</taxon>
        <taxon>Metazoa</taxon>
        <taxon>Ecdysozoa</taxon>
        <taxon>Arthropoda</taxon>
        <taxon>Hexapoda</taxon>
        <taxon>Insecta</taxon>
        <taxon>Pterygota</taxon>
        <taxon>Neoptera</taxon>
        <taxon>Polyneoptera</taxon>
        <taxon>Dictyoptera</taxon>
        <taxon>Blattodea</taxon>
        <taxon>Blattoidea</taxon>
        <taxon>Termitoidae</taxon>
        <taxon>Termopsidae</taxon>
        <taxon>Zootermopsis</taxon>
    </lineage>
</organism>
<proteinExistence type="predicted"/>
<evidence type="ECO:0000313" key="1">
    <source>
        <dbReference type="EMBL" id="KDR22885.1"/>
    </source>
</evidence>
<dbReference type="InParanoid" id="A0A067RQI0"/>